<dbReference type="EMBL" id="LAJY01000411">
    <property type="protein sequence ID" value="KJV08925.1"/>
    <property type="molecule type" value="Genomic_DNA"/>
</dbReference>
<evidence type="ECO:0000256" key="3">
    <source>
        <dbReference type="ARBA" id="ARBA00022475"/>
    </source>
</evidence>
<evidence type="ECO:0000256" key="5">
    <source>
        <dbReference type="ARBA" id="ARBA00022692"/>
    </source>
</evidence>
<feature type="transmembrane region" description="Helical" evidence="8">
    <location>
        <begin position="466"/>
        <end position="486"/>
    </location>
</feature>
<proteinExistence type="inferred from homology"/>
<reference evidence="10 11" key="1">
    <citation type="submission" date="2015-03" db="EMBL/GenBank/DDBJ databases">
        <title>Draft genome sequence of Elstera litoralis.</title>
        <authorList>
            <person name="Rahalkar M.C."/>
            <person name="Dhakephalkar P.K."/>
            <person name="Pore S.D."/>
            <person name="Arora P."/>
            <person name="Kapse N.G."/>
            <person name="Pandit P.S."/>
        </authorList>
    </citation>
    <scope>NUCLEOTIDE SEQUENCE [LARGE SCALE GENOMIC DNA]</scope>
    <source>
        <strain evidence="10 11">Dia-1</strain>
    </source>
</reference>
<comment type="caution">
    <text evidence="10">The sequence shown here is derived from an EMBL/GenBank/DDBJ whole genome shotgun (WGS) entry which is preliminary data.</text>
</comment>
<evidence type="ECO:0000256" key="1">
    <source>
        <dbReference type="ARBA" id="ARBA00004429"/>
    </source>
</evidence>
<feature type="transmembrane region" description="Helical" evidence="8">
    <location>
        <begin position="339"/>
        <end position="359"/>
    </location>
</feature>
<gene>
    <name evidence="10" type="ORF">VZ95_14690</name>
</gene>
<keyword evidence="4" id="KW-0997">Cell inner membrane</keyword>
<dbReference type="OrthoDB" id="9790211at2"/>
<comment type="subcellular location">
    <subcellularLocation>
        <location evidence="1">Cell inner membrane</location>
        <topology evidence="1">Multi-pass membrane protein</topology>
    </subcellularLocation>
    <subcellularLocation>
        <location evidence="8">Cell membrane</location>
        <topology evidence="8">Multi-pass membrane protein</topology>
    </subcellularLocation>
</comment>
<feature type="transmembrane region" description="Helical" evidence="8">
    <location>
        <begin position="528"/>
        <end position="546"/>
    </location>
</feature>
<feature type="transmembrane region" description="Helical" evidence="8">
    <location>
        <begin position="17"/>
        <end position="44"/>
    </location>
</feature>
<organism evidence="10 11">
    <name type="scientific">Elstera litoralis</name>
    <dbReference type="NCBI Taxonomy" id="552518"/>
    <lineage>
        <taxon>Bacteria</taxon>
        <taxon>Pseudomonadati</taxon>
        <taxon>Pseudomonadota</taxon>
        <taxon>Alphaproteobacteria</taxon>
        <taxon>Rhodospirillales</taxon>
        <taxon>Rhodospirillaceae</taxon>
        <taxon>Elstera</taxon>
    </lineage>
</organism>
<feature type="transmembrane region" description="Helical" evidence="8">
    <location>
        <begin position="246"/>
        <end position="264"/>
    </location>
</feature>
<dbReference type="GO" id="GO:0055085">
    <property type="term" value="P:transmembrane transport"/>
    <property type="evidence" value="ECO:0007669"/>
    <property type="project" value="InterPro"/>
</dbReference>
<dbReference type="InterPro" id="IPR000515">
    <property type="entry name" value="MetI-like"/>
</dbReference>
<evidence type="ECO:0000259" key="9">
    <source>
        <dbReference type="PROSITE" id="PS50928"/>
    </source>
</evidence>
<dbReference type="GO" id="GO:0005886">
    <property type="term" value="C:plasma membrane"/>
    <property type="evidence" value="ECO:0007669"/>
    <property type="project" value="UniProtKB-SubCell"/>
</dbReference>
<evidence type="ECO:0000256" key="7">
    <source>
        <dbReference type="ARBA" id="ARBA00023136"/>
    </source>
</evidence>
<dbReference type="Pfam" id="PF00528">
    <property type="entry name" value="BPD_transp_1"/>
    <property type="match status" value="1"/>
</dbReference>
<evidence type="ECO:0000256" key="8">
    <source>
        <dbReference type="RuleBase" id="RU363032"/>
    </source>
</evidence>
<feature type="transmembrane region" description="Helical" evidence="8">
    <location>
        <begin position="379"/>
        <end position="397"/>
    </location>
</feature>
<feature type="transmembrane region" description="Helical" evidence="8">
    <location>
        <begin position="144"/>
        <end position="164"/>
    </location>
</feature>
<feature type="transmembrane region" description="Helical" evidence="8">
    <location>
        <begin position="203"/>
        <end position="226"/>
    </location>
</feature>
<dbReference type="PANTHER" id="PTHR43357:SF3">
    <property type="entry name" value="FE(3+)-TRANSPORT SYSTEM PERMEASE PROTEIN FBPB 2"/>
    <property type="match status" value="1"/>
</dbReference>
<dbReference type="Gene3D" id="1.10.3720.10">
    <property type="entry name" value="MetI-like"/>
    <property type="match status" value="2"/>
</dbReference>
<accession>A0A0F3IQ98</accession>
<keyword evidence="11" id="KW-1185">Reference proteome</keyword>
<keyword evidence="6 8" id="KW-1133">Transmembrane helix</keyword>
<comment type="similarity">
    <text evidence="8">Belongs to the binding-protein-dependent transport system permease family.</text>
</comment>
<protein>
    <submittedName>
        <fullName evidence="10">Iron ABC transporter permease</fullName>
    </submittedName>
</protein>
<dbReference type="PROSITE" id="PS50928">
    <property type="entry name" value="ABC_TM1"/>
    <property type="match status" value="2"/>
</dbReference>
<dbReference type="SUPFAM" id="SSF161098">
    <property type="entry name" value="MetI-like"/>
    <property type="match status" value="2"/>
</dbReference>
<name>A0A0F3IQ98_9PROT</name>
<feature type="transmembrane region" description="Helical" evidence="8">
    <location>
        <begin position="409"/>
        <end position="430"/>
    </location>
</feature>
<keyword evidence="7 8" id="KW-0472">Membrane</keyword>
<evidence type="ECO:0000256" key="4">
    <source>
        <dbReference type="ARBA" id="ARBA00022519"/>
    </source>
</evidence>
<keyword evidence="2 8" id="KW-0813">Transport</keyword>
<evidence type="ECO:0000256" key="2">
    <source>
        <dbReference type="ARBA" id="ARBA00022448"/>
    </source>
</evidence>
<keyword evidence="5 8" id="KW-0812">Transmembrane</keyword>
<feature type="domain" description="ABC transmembrane type-1" evidence="9">
    <location>
        <begin position="59"/>
        <end position="263"/>
    </location>
</feature>
<dbReference type="Proteomes" id="UP000033774">
    <property type="component" value="Unassembled WGS sequence"/>
</dbReference>
<feature type="transmembrane region" description="Helical" evidence="8">
    <location>
        <begin position="293"/>
        <end position="319"/>
    </location>
</feature>
<keyword evidence="3" id="KW-1003">Cell membrane</keyword>
<feature type="transmembrane region" description="Helical" evidence="8">
    <location>
        <begin position="64"/>
        <end position="85"/>
    </location>
</feature>
<evidence type="ECO:0000256" key="6">
    <source>
        <dbReference type="ARBA" id="ARBA00022989"/>
    </source>
</evidence>
<dbReference type="CDD" id="cd06261">
    <property type="entry name" value="TM_PBP2"/>
    <property type="match status" value="2"/>
</dbReference>
<dbReference type="InterPro" id="IPR035906">
    <property type="entry name" value="MetI-like_sf"/>
</dbReference>
<dbReference type="FunFam" id="1.10.3720.10:FF:000088">
    <property type="entry name" value="Iron(III) ABC transporter, permease protein"/>
    <property type="match status" value="1"/>
</dbReference>
<feature type="domain" description="ABC transmembrane type-1" evidence="9">
    <location>
        <begin position="335"/>
        <end position="541"/>
    </location>
</feature>
<evidence type="ECO:0000313" key="10">
    <source>
        <dbReference type="EMBL" id="KJV08925.1"/>
    </source>
</evidence>
<dbReference type="PANTHER" id="PTHR43357">
    <property type="entry name" value="INNER MEMBRANE ABC TRANSPORTER PERMEASE PROTEIN YDCV"/>
    <property type="match status" value="1"/>
</dbReference>
<sequence>MPTVPLRWHWGRVGGGWAVLALGLALVLALPILTILGSFLFPAWDVWAHLLSTVMPTYLRNTLLLMLGVGLGVAVIGVGTAWLVTLCQFPGARAFEILLLLPLAFPAYVVAYAYTGLLDSAGPVQSLLRAGLGLELGSYWFPPIRSLGGAIAVMVLVLYPYVYLLARAAFLEQSVCVLEAGRSLGQTPFGCFRRLAVPLARPAIAGGVALALMETLNDFGTVQYFAVDTLTAGIYRTWLGMNEPAAATQLAGLLLLFVIGLMALERQGRSGSTRHTSLRYRHLPRFQLSPRKAALAMIACLLPCLLGFIVPLLMLLAWAFDTAPAMVNAAFWDAAEHSLLLAVIAAGVAVSLALTLAYARRLHPTWLVRGATRSASLGYAVPGLVIAVGVIIPLAAIDTAVDGASRRLFGVSTGLILSGTLIALLFAYVIRFLAIALNAVESALGKVTPQMDFAARSLGRSAGETLWSVHLPIIRPSLLAAALLVFVDVMKELPATLILRPFNFDTLAVLVFAMAGDERLADAAPASLAIMLVGLLPVLLLARALARSRPGTSSGQE</sequence>
<feature type="transmembrane region" description="Helical" evidence="8">
    <location>
        <begin position="97"/>
        <end position="117"/>
    </location>
</feature>
<dbReference type="AlphaFoldDB" id="A0A0F3IQ98"/>
<dbReference type="PATRIC" id="fig|552518.3.peg.2739"/>
<evidence type="ECO:0000313" key="11">
    <source>
        <dbReference type="Proteomes" id="UP000033774"/>
    </source>
</evidence>